<dbReference type="EMBL" id="CCFA01002481">
    <property type="protein sequence ID" value="CDS00361.1"/>
    <property type="molecule type" value="Genomic_DNA"/>
</dbReference>
<proteinExistence type="predicted"/>
<keyword evidence="2" id="KW-1185">Reference proteome</keyword>
<organism evidence="1 2">
    <name type="scientific">Sporisorium scitamineum</name>
    <dbReference type="NCBI Taxonomy" id="49012"/>
    <lineage>
        <taxon>Eukaryota</taxon>
        <taxon>Fungi</taxon>
        <taxon>Dikarya</taxon>
        <taxon>Basidiomycota</taxon>
        <taxon>Ustilaginomycotina</taxon>
        <taxon>Ustilaginomycetes</taxon>
        <taxon>Ustilaginales</taxon>
        <taxon>Ustilaginaceae</taxon>
        <taxon>Sporisorium</taxon>
    </lineage>
</organism>
<sequence>MLGEFFGKILLPPSQHLAHQHTRKKRETAKYMLVDEKETAAPTLPAAAGLPSNTLAFAHSQNNTQGLTAPAAAIGDSDASPADD</sequence>
<dbReference type="STRING" id="49012.A0A0F7RU39"/>
<gene>
    <name evidence="1" type="primary">SSCI41570.1</name>
</gene>
<dbReference type="Proteomes" id="UP000242770">
    <property type="component" value="Unassembled WGS sequence"/>
</dbReference>
<dbReference type="AlphaFoldDB" id="A0A0F7RU39"/>
<accession>A0A0F7RU39</accession>
<evidence type="ECO:0000313" key="1">
    <source>
        <dbReference type="EMBL" id="CDS00361.1"/>
    </source>
</evidence>
<reference evidence="2" key="1">
    <citation type="submission" date="2014-06" db="EMBL/GenBank/DDBJ databases">
        <authorList>
            <person name="Berkman P.J."/>
        </authorList>
    </citation>
    <scope>NUCLEOTIDE SEQUENCE [LARGE SCALE GENOMIC DNA]</scope>
</reference>
<evidence type="ECO:0000313" key="2">
    <source>
        <dbReference type="Proteomes" id="UP000242770"/>
    </source>
</evidence>
<protein>
    <submittedName>
        <fullName evidence="1">Uncharacterized protein</fullName>
    </submittedName>
</protein>
<name>A0A0F7RU39_9BASI</name>